<dbReference type="EMBL" id="REGN01009546">
    <property type="protein sequence ID" value="RNA00946.1"/>
    <property type="molecule type" value="Genomic_DNA"/>
</dbReference>
<comment type="caution">
    <text evidence="2">The sequence shown here is derived from an EMBL/GenBank/DDBJ whole genome shotgun (WGS) entry which is preliminary data.</text>
</comment>
<name>A0A3M7PPB9_BRAPC</name>
<accession>A0A3M7PPB9</accession>
<reference evidence="2 3" key="1">
    <citation type="journal article" date="2018" name="Sci. Rep.">
        <title>Genomic signatures of local adaptation to the degree of environmental predictability in rotifers.</title>
        <authorList>
            <person name="Franch-Gras L."/>
            <person name="Hahn C."/>
            <person name="Garcia-Roger E.M."/>
            <person name="Carmona M.J."/>
            <person name="Serra M."/>
            <person name="Gomez A."/>
        </authorList>
    </citation>
    <scope>NUCLEOTIDE SEQUENCE [LARGE SCALE GENOMIC DNA]</scope>
    <source>
        <strain evidence="2">HYR1</strain>
    </source>
</reference>
<keyword evidence="1" id="KW-0472">Membrane</keyword>
<dbReference type="Proteomes" id="UP000276133">
    <property type="component" value="Unassembled WGS sequence"/>
</dbReference>
<keyword evidence="1" id="KW-0812">Transmembrane</keyword>
<proteinExistence type="predicted"/>
<evidence type="ECO:0000313" key="3">
    <source>
        <dbReference type="Proteomes" id="UP000276133"/>
    </source>
</evidence>
<gene>
    <name evidence="2" type="ORF">BpHYR1_041777</name>
</gene>
<sequence length="74" mass="8379">MKFAQPLKATLEQKFHIDIIPQNIIVIHANVLCVCLSCAKKMRKIKNCSNALGVDLRSDNLNLSKPNLKKMNFI</sequence>
<evidence type="ECO:0000256" key="1">
    <source>
        <dbReference type="SAM" id="Phobius"/>
    </source>
</evidence>
<dbReference type="AlphaFoldDB" id="A0A3M7PPB9"/>
<feature type="transmembrane region" description="Helical" evidence="1">
    <location>
        <begin position="20"/>
        <end position="39"/>
    </location>
</feature>
<protein>
    <submittedName>
        <fullName evidence="2">Uncharacterized protein</fullName>
    </submittedName>
</protein>
<evidence type="ECO:0000313" key="2">
    <source>
        <dbReference type="EMBL" id="RNA00946.1"/>
    </source>
</evidence>
<keyword evidence="3" id="KW-1185">Reference proteome</keyword>
<keyword evidence="1" id="KW-1133">Transmembrane helix</keyword>
<organism evidence="2 3">
    <name type="scientific">Brachionus plicatilis</name>
    <name type="common">Marine rotifer</name>
    <name type="synonym">Brachionus muelleri</name>
    <dbReference type="NCBI Taxonomy" id="10195"/>
    <lineage>
        <taxon>Eukaryota</taxon>
        <taxon>Metazoa</taxon>
        <taxon>Spiralia</taxon>
        <taxon>Gnathifera</taxon>
        <taxon>Rotifera</taxon>
        <taxon>Eurotatoria</taxon>
        <taxon>Monogononta</taxon>
        <taxon>Pseudotrocha</taxon>
        <taxon>Ploima</taxon>
        <taxon>Brachionidae</taxon>
        <taxon>Brachionus</taxon>
    </lineage>
</organism>